<feature type="non-terminal residue" evidence="2">
    <location>
        <position position="1"/>
    </location>
</feature>
<evidence type="ECO:0000313" key="2">
    <source>
        <dbReference type="EMBL" id="SVD96490.1"/>
    </source>
</evidence>
<proteinExistence type="predicted"/>
<feature type="region of interest" description="Disordered" evidence="1">
    <location>
        <begin position="1"/>
        <end position="32"/>
    </location>
</feature>
<feature type="compositionally biased region" description="Low complexity" evidence="1">
    <location>
        <begin position="1"/>
        <end position="18"/>
    </location>
</feature>
<dbReference type="EMBL" id="UINC01184998">
    <property type="protein sequence ID" value="SVD96490.1"/>
    <property type="molecule type" value="Genomic_DNA"/>
</dbReference>
<reference evidence="2" key="1">
    <citation type="submission" date="2018-05" db="EMBL/GenBank/DDBJ databases">
        <authorList>
            <person name="Lanie J.A."/>
            <person name="Ng W.-L."/>
            <person name="Kazmierczak K.M."/>
            <person name="Andrzejewski T.M."/>
            <person name="Davidsen T.M."/>
            <person name="Wayne K.J."/>
            <person name="Tettelin H."/>
            <person name="Glass J.I."/>
            <person name="Rusch D."/>
            <person name="Podicherti R."/>
            <person name="Tsui H.-C.T."/>
            <person name="Winkler M.E."/>
        </authorList>
    </citation>
    <scope>NUCLEOTIDE SEQUENCE</scope>
</reference>
<organism evidence="2">
    <name type="scientific">marine metagenome</name>
    <dbReference type="NCBI Taxonomy" id="408172"/>
    <lineage>
        <taxon>unclassified sequences</taxon>
        <taxon>metagenomes</taxon>
        <taxon>ecological metagenomes</taxon>
    </lineage>
</organism>
<feature type="non-terminal residue" evidence="2">
    <location>
        <position position="32"/>
    </location>
</feature>
<name>A0A382ZMH5_9ZZZZ</name>
<sequence>STSSRSPPTTPMPTGSPTGWACSPNRGFPRTT</sequence>
<dbReference type="AlphaFoldDB" id="A0A382ZMH5"/>
<protein>
    <submittedName>
        <fullName evidence="2">Uncharacterized protein</fullName>
    </submittedName>
</protein>
<evidence type="ECO:0000256" key="1">
    <source>
        <dbReference type="SAM" id="MobiDB-lite"/>
    </source>
</evidence>
<accession>A0A382ZMH5</accession>
<gene>
    <name evidence="2" type="ORF">METZ01_LOCUS449344</name>
</gene>